<name>A0A162JKI2_9PROT</name>
<dbReference type="Proteomes" id="UP000075787">
    <property type="component" value="Unassembled WGS sequence"/>
</dbReference>
<dbReference type="Pfam" id="PF06821">
    <property type="entry name" value="Ser_hydrolase"/>
    <property type="match status" value="1"/>
</dbReference>
<organism evidence="1 2">
    <name type="scientific">Tistrella mobilis</name>
    <dbReference type="NCBI Taxonomy" id="171437"/>
    <lineage>
        <taxon>Bacteria</taxon>
        <taxon>Pseudomonadati</taxon>
        <taxon>Pseudomonadota</taxon>
        <taxon>Alphaproteobacteria</taxon>
        <taxon>Geminicoccales</taxon>
        <taxon>Geminicoccaceae</taxon>
        <taxon>Tistrella</taxon>
    </lineage>
</organism>
<gene>
    <name evidence="1" type="ORF">AUP44_17695</name>
</gene>
<evidence type="ECO:0000313" key="1">
    <source>
        <dbReference type="EMBL" id="KYO49380.1"/>
    </source>
</evidence>
<dbReference type="RefSeq" id="WP_062770313.1">
    <property type="nucleotide sequence ID" value="NZ_CP121013.1"/>
</dbReference>
<dbReference type="AlphaFoldDB" id="A0A162JKI2"/>
<evidence type="ECO:0000313" key="2">
    <source>
        <dbReference type="Proteomes" id="UP000075787"/>
    </source>
</evidence>
<protein>
    <submittedName>
        <fullName evidence="1">Alpha/beta hydrolase</fullName>
    </submittedName>
</protein>
<dbReference type="InterPro" id="IPR029058">
    <property type="entry name" value="AB_hydrolase_fold"/>
</dbReference>
<proteinExistence type="predicted"/>
<dbReference type="GO" id="GO:0016787">
    <property type="term" value="F:hydrolase activity"/>
    <property type="evidence" value="ECO:0007669"/>
    <property type="project" value="UniProtKB-KW"/>
</dbReference>
<reference evidence="1 2" key="1">
    <citation type="submission" date="2015-12" db="EMBL/GenBank/DDBJ databases">
        <title>Genome sequence of Tistrella mobilis MCCC 1A02139.</title>
        <authorList>
            <person name="Lu L."/>
            <person name="Lai Q."/>
            <person name="Shao Z."/>
            <person name="Qian P."/>
        </authorList>
    </citation>
    <scope>NUCLEOTIDE SEQUENCE [LARGE SCALE GENOMIC DNA]</scope>
    <source>
        <strain evidence="1 2">MCCC 1A02139</strain>
    </source>
</reference>
<comment type="caution">
    <text evidence="1">The sequence shown here is derived from an EMBL/GenBank/DDBJ whole genome shotgun (WGS) entry which is preliminary data.</text>
</comment>
<sequence length="182" mass="19474">MVTPTVLIVPGLGGSGPDHWQSLWLDENPAWRRVEQRDWDRPVASEWLAALDEAVALAPGPVVLVAHSLSCALVVRWAETSARAGRVTGALLVSPADVDSPDHTPEEARVFAPMPTLVLPFRTLVVASDDDPYVAPERAAGFAAAWGADLTLIPGAGHINADSGFGPWPLGQDLLRELMEDF</sequence>
<dbReference type="SUPFAM" id="SSF53474">
    <property type="entry name" value="alpha/beta-Hydrolases"/>
    <property type="match status" value="1"/>
</dbReference>
<dbReference type="GeneID" id="97240412"/>
<dbReference type="Gene3D" id="3.40.50.1820">
    <property type="entry name" value="alpha/beta hydrolase"/>
    <property type="match status" value="1"/>
</dbReference>
<dbReference type="EMBL" id="LPZR01000228">
    <property type="protein sequence ID" value="KYO49380.1"/>
    <property type="molecule type" value="Genomic_DNA"/>
</dbReference>
<keyword evidence="1" id="KW-0378">Hydrolase</keyword>
<dbReference type="OrthoDB" id="9804993at2"/>
<dbReference type="InterPro" id="IPR010662">
    <property type="entry name" value="RBBP9/YdeN"/>
</dbReference>
<accession>A0A162JKI2</accession>